<protein>
    <submittedName>
        <fullName evidence="1">Uncharacterized protein</fullName>
    </submittedName>
</protein>
<dbReference type="Proteomes" id="UP000054359">
    <property type="component" value="Unassembled WGS sequence"/>
</dbReference>
<feature type="non-terminal residue" evidence="1">
    <location>
        <position position="53"/>
    </location>
</feature>
<dbReference type="EMBL" id="KK121797">
    <property type="protein sequence ID" value="KFM81257.1"/>
    <property type="molecule type" value="Genomic_DNA"/>
</dbReference>
<name>A0A087UV68_STEMI</name>
<accession>A0A087UV68</accession>
<dbReference type="PROSITE" id="PS51257">
    <property type="entry name" value="PROKAR_LIPOPROTEIN"/>
    <property type="match status" value="1"/>
</dbReference>
<keyword evidence="2" id="KW-1185">Reference proteome</keyword>
<evidence type="ECO:0000313" key="1">
    <source>
        <dbReference type="EMBL" id="KFM81257.1"/>
    </source>
</evidence>
<reference evidence="1 2" key="1">
    <citation type="submission" date="2013-11" db="EMBL/GenBank/DDBJ databases">
        <title>Genome sequencing of Stegodyphus mimosarum.</title>
        <authorList>
            <person name="Bechsgaard J."/>
        </authorList>
    </citation>
    <scope>NUCLEOTIDE SEQUENCE [LARGE SCALE GENOMIC DNA]</scope>
</reference>
<organism evidence="1 2">
    <name type="scientific">Stegodyphus mimosarum</name>
    <name type="common">African social velvet spider</name>
    <dbReference type="NCBI Taxonomy" id="407821"/>
    <lineage>
        <taxon>Eukaryota</taxon>
        <taxon>Metazoa</taxon>
        <taxon>Ecdysozoa</taxon>
        <taxon>Arthropoda</taxon>
        <taxon>Chelicerata</taxon>
        <taxon>Arachnida</taxon>
        <taxon>Araneae</taxon>
        <taxon>Araneomorphae</taxon>
        <taxon>Entelegynae</taxon>
        <taxon>Eresoidea</taxon>
        <taxon>Eresidae</taxon>
        <taxon>Stegodyphus</taxon>
    </lineage>
</organism>
<gene>
    <name evidence="1" type="ORF">X975_21168</name>
</gene>
<evidence type="ECO:0000313" key="2">
    <source>
        <dbReference type="Proteomes" id="UP000054359"/>
    </source>
</evidence>
<proteinExistence type="predicted"/>
<dbReference type="AlphaFoldDB" id="A0A087UV68"/>
<sequence>MQIKYNFLLQTVAACEYISIRVIMCILQYQCCFQTEITFSKMIIRSWPPTHCQ</sequence>